<dbReference type="Proteomes" id="UP000007110">
    <property type="component" value="Unassembled WGS sequence"/>
</dbReference>
<keyword evidence="6 8" id="KW-0472">Membrane</keyword>
<proteinExistence type="inferred from homology"/>
<dbReference type="GO" id="GO:0005337">
    <property type="term" value="F:nucleoside transmembrane transporter activity"/>
    <property type="evidence" value="ECO:0000318"/>
    <property type="project" value="GO_Central"/>
</dbReference>
<evidence type="ECO:0000256" key="1">
    <source>
        <dbReference type="ARBA" id="ARBA00004141"/>
    </source>
</evidence>
<reference evidence="9" key="2">
    <citation type="submission" date="2021-01" db="UniProtKB">
        <authorList>
            <consortium name="EnsemblMetazoa"/>
        </authorList>
    </citation>
    <scope>IDENTIFICATION</scope>
</reference>
<sequence>MADRSRNSEERQLKTISRTVFGDAVDDPDVVKEDDQRNGTAEGQPLVERTPSNDSPEVGNNNGIQGPSESGTDDTASSGDVNPLVDTRVKFNVMAIFFIQGIGTLYPWNSFLTVEWFFTDYKFANVSDSTEYKDKFNLYITFGNFAVYVLFLFIALFFAGSRSKLQCFVCLVLQLFLFIFTTILAAVDSSQWPGAFFGVTMVIVVLFSAGSAVYQSGMYSLAAKIPGSYSIDSYIAGQGCGGTFVAVFTIISTRVTDSLRGLAIMHFSIASVVLLVCTITYRLLFKLDYVRSALPRGDDQAKAWDFSRKNLRNLWKIVKIAKWQIFNIGMTFFVTLQLYPEVLGNIQSSNIPKTSPNFREKYFILLVCFLTFNSCDFIGSVLAGVQKRRFPRMTCIAVIIRVIFILFIFCNYRPDQRTLPVWLKNDIAYAFFVVVFSLSNGYLKTIIVDDGINSVSDRALKSKAASVMLFFLVLGIFLGVAFSRVYPMVVNIPQMAPNANVTMQ</sequence>
<keyword evidence="3" id="KW-0813">Transport</keyword>
<feature type="transmembrane region" description="Helical" evidence="8">
    <location>
        <begin position="192"/>
        <end position="214"/>
    </location>
</feature>
<feature type="transmembrane region" description="Helical" evidence="8">
    <location>
        <begin position="362"/>
        <end position="383"/>
    </location>
</feature>
<dbReference type="GeneID" id="105442699"/>
<evidence type="ECO:0008006" key="11">
    <source>
        <dbReference type="Google" id="ProtNLM"/>
    </source>
</evidence>
<evidence type="ECO:0000256" key="8">
    <source>
        <dbReference type="SAM" id="Phobius"/>
    </source>
</evidence>
<evidence type="ECO:0000256" key="3">
    <source>
        <dbReference type="ARBA" id="ARBA00022448"/>
    </source>
</evidence>
<feature type="transmembrane region" description="Helical" evidence="8">
    <location>
        <begin position="426"/>
        <end position="443"/>
    </location>
</feature>
<keyword evidence="10" id="KW-1185">Reference proteome</keyword>
<evidence type="ECO:0000313" key="9">
    <source>
        <dbReference type="EnsemblMetazoa" id="XP_030855576"/>
    </source>
</evidence>
<feature type="region of interest" description="Disordered" evidence="7">
    <location>
        <begin position="1"/>
        <end position="79"/>
    </location>
</feature>
<keyword evidence="4 8" id="KW-0812">Transmembrane</keyword>
<dbReference type="EnsemblMetazoa" id="XM_030999716">
    <property type="protein sequence ID" value="XP_030855576"/>
    <property type="gene ID" value="LOC105442699"/>
</dbReference>
<feature type="compositionally biased region" description="Basic and acidic residues" evidence="7">
    <location>
        <begin position="1"/>
        <end position="13"/>
    </location>
</feature>
<name>A0A7M7PRA7_STRPU</name>
<comment type="subcellular location">
    <subcellularLocation>
        <location evidence="1">Membrane</location>
        <topology evidence="1">Multi-pass membrane protein</topology>
    </subcellularLocation>
</comment>
<comment type="similarity">
    <text evidence="2">Belongs to the SLC29A/ENT transporter (TC 2.A.57) family.</text>
</comment>
<reference evidence="10" key="1">
    <citation type="submission" date="2015-02" db="EMBL/GenBank/DDBJ databases">
        <title>Genome sequencing for Strongylocentrotus purpuratus.</title>
        <authorList>
            <person name="Murali S."/>
            <person name="Liu Y."/>
            <person name="Vee V."/>
            <person name="English A."/>
            <person name="Wang M."/>
            <person name="Skinner E."/>
            <person name="Han Y."/>
            <person name="Muzny D.M."/>
            <person name="Worley K.C."/>
            <person name="Gibbs R.A."/>
        </authorList>
    </citation>
    <scope>NUCLEOTIDE SEQUENCE</scope>
</reference>
<feature type="transmembrane region" description="Helical" evidence="8">
    <location>
        <begin position="234"/>
        <end position="251"/>
    </location>
</feature>
<dbReference type="PANTHER" id="PTHR10332">
    <property type="entry name" value="EQUILIBRATIVE NUCLEOSIDE TRANSPORTER"/>
    <property type="match status" value="1"/>
</dbReference>
<dbReference type="Pfam" id="PF01733">
    <property type="entry name" value="Nucleoside_tran"/>
    <property type="match status" value="2"/>
</dbReference>
<feature type="transmembrane region" description="Helical" evidence="8">
    <location>
        <begin position="263"/>
        <end position="284"/>
    </location>
</feature>
<accession>A0A7M7PRA7</accession>
<dbReference type="RefSeq" id="XP_030855576.1">
    <property type="nucleotide sequence ID" value="XM_030999716.1"/>
</dbReference>
<dbReference type="OrthoDB" id="1856718at2759"/>
<organism evidence="9 10">
    <name type="scientific">Strongylocentrotus purpuratus</name>
    <name type="common">Purple sea urchin</name>
    <dbReference type="NCBI Taxonomy" id="7668"/>
    <lineage>
        <taxon>Eukaryota</taxon>
        <taxon>Metazoa</taxon>
        <taxon>Echinodermata</taxon>
        <taxon>Eleutherozoa</taxon>
        <taxon>Echinozoa</taxon>
        <taxon>Echinoidea</taxon>
        <taxon>Euechinoidea</taxon>
        <taxon>Echinacea</taxon>
        <taxon>Camarodonta</taxon>
        <taxon>Echinidea</taxon>
        <taxon>Strongylocentrotidae</taxon>
        <taxon>Strongylocentrotus</taxon>
    </lineage>
</organism>
<evidence type="ECO:0000256" key="7">
    <source>
        <dbReference type="SAM" id="MobiDB-lite"/>
    </source>
</evidence>
<dbReference type="InterPro" id="IPR036259">
    <property type="entry name" value="MFS_trans_sf"/>
</dbReference>
<dbReference type="AlphaFoldDB" id="A0A7M7PRA7"/>
<feature type="transmembrane region" description="Helical" evidence="8">
    <location>
        <begin position="138"/>
        <end position="158"/>
    </location>
</feature>
<dbReference type="GO" id="GO:0005886">
    <property type="term" value="C:plasma membrane"/>
    <property type="evidence" value="ECO:0000318"/>
    <property type="project" value="GO_Central"/>
</dbReference>
<dbReference type="KEGG" id="spu:105442699"/>
<dbReference type="InterPro" id="IPR002259">
    <property type="entry name" value="Eqnu_transpt"/>
</dbReference>
<dbReference type="PANTHER" id="PTHR10332:SF80">
    <property type="entry name" value="EQUILIBRATIVE NUCLEOSIDE TRANSPORTER 2, ISOFORM A"/>
    <property type="match status" value="1"/>
</dbReference>
<feature type="compositionally biased region" description="Polar residues" evidence="7">
    <location>
        <begin position="50"/>
        <end position="79"/>
    </location>
</feature>
<evidence type="ECO:0000256" key="6">
    <source>
        <dbReference type="ARBA" id="ARBA00023136"/>
    </source>
</evidence>
<feature type="transmembrane region" description="Helical" evidence="8">
    <location>
        <begin position="464"/>
        <end position="486"/>
    </location>
</feature>
<protein>
    <recommendedName>
        <fullName evidence="11">Equilibrative nucleoside transporter 1</fullName>
    </recommendedName>
</protein>
<feature type="transmembrane region" description="Helical" evidence="8">
    <location>
        <begin position="165"/>
        <end position="186"/>
    </location>
</feature>
<evidence type="ECO:0000256" key="2">
    <source>
        <dbReference type="ARBA" id="ARBA00007965"/>
    </source>
</evidence>
<evidence type="ECO:0000313" key="10">
    <source>
        <dbReference type="Proteomes" id="UP000007110"/>
    </source>
</evidence>
<feature type="transmembrane region" description="Helical" evidence="8">
    <location>
        <begin position="395"/>
        <end position="414"/>
    </location>
</feature>
<dbReference type="OMA" id="NTIWIPV"/>
<dbReference type="PRINTS" id="PR01130">
    <property type="entry name" value="DERENTRNSPRT"/>
</dbReference>
<evidence type="ECO:0000256" key="5">
    <source>
        <dbReference type="ARBA" id="ARBA00022989"/>
    </source>
</evidence>
<evidence type="ECO:0000256" key="4">
    <source>
        <dbReference type="ARBA" id="ARBA00022692"/>
    </source>
</evidence>
<keyword evidence="5 8" id="KW-1133">Transmembrane helix</keyword>
<dbReference type="SUPFAM" id="SSF103473">
    <property type="entry name" value="MFS general substrate transporter"/>
    <property type="match status" value="1"/>
</dbReference>
<feature type="transmembrane region" description="Helical" evidence="8">
    <location>
        <begin position="93"/>
        <end position="118"/>
    </location>
</feature>
<dbReference type="InParanoid" id="A0A7M7PRA7"/>